<evidence type="ECO:0000313" key="4">
    <source>
        <dbReference type="Proteomes" id="UP000076532"/>
    </source>
</evidence>
<keyword evidence="4" id="KW-1185">Reference proteome</keyword>
<gene>
    <name evidence="3" type="ORF">FIBSPDRAFT_896847</name>
</gene>
<evidence type="ECO:0000313" key="3">
    <source>
        <dbReference type="EMBL" id="KZP14115.1"/>
    </source>
</evidence>
<name>A0A166CXZ8_9AGAM</name>
<dbReference type="EMBL" id="KV417622">
    <property type="protein sequence ID" value="KZP14115.1"/>
    <property type="molecule type" value="Genomic_DNA"/>
</dbReference>
<protein>
    <submittedName>
        <fullName evidence="3">Uncharacterized protein</fullName>
    </submittedName>
</protein>
<dbReference type="AlphaFoldDB" id="A0A166CXZ8"/>
<dbReference type="Proteomes" id="UP000076532">
    <property type="component" value="Unassembled WGS sequence"/>
</dbReference>
<accession>A0A166CXZ8</accession>
<feature type="region of interest" description="Disordered" evidence="1">
    <location>
        <begin position="60"/>
        <end position="108"/>
    </location>
</feature>
<keyword evidence="2" id="KW-0732">Signal</keyword>
<evidence type="ECO:0000256" key="1">
    <source>
        <dbReference type="SAM" id="MobiDB-lite"/>
    </source>
</evidence>
<organism evidence="3 4">
    <name type="scientific">Athelia psychrophila</name>
    <dbReference type="NCBI Taxonomy" id="1759441"/>
    <lineage>
        <taxon>Eukaryota</taxon>
        <taxon>Fungi</taxon>
        <taxon>Dikarya</taxon>
        <taxon>Basidiomycota</taxon>
        <taxon>Agaricomycotina</taxon>
        <taxon>Agaricomycetes</taxon>
        <taxon>Agaricomycetidae</taxon>
        <taxon>Atheliales</taxon>
        <taxon>Atheliaceae</taxon>
        <taxon>Athelia</taxon>
    </lineage>
</organism>
<feature type="signal peptide" evidence="2">
    <location>
        <begin position="1"/>
        <end position="26"/>
    </location>
</feature>
<proteinExistence type="predicted"/>
<feature type="chain" id="PRO_5007871910" evidence="2">
    <location>
        <begin position="27"/>
        <end position="108"/>
    </location>
</feature>
<evidence type="ECO:0000256" key="2">
    <source>
        <dbReference type="SAM" id="SignalP"/>
    </source>
</evidence>
<reference evidence="3 4" key="1">
    <citation type="journal article" date="2016" name="Mol. Biol. Evol.">
        <title>Comparative Genomics of Early-Diverging Mushroom-Forming Fungi Provides Insights into the Origins of Lignocellulose Decay Capabilities.</title>
        <authorList>
            <person name="Nagy L.G."/>
            <person name="Riley R."/>
            <person name="Tritt A."/>
            <person name="Adam C."/>
            <person name="Daum C."/>
            <person name="Floudas D."/>
            <person name="Sun H."/>
            <person name="Yadav J.S."/>
            <person name="Pangilinan J."/>
            <person name="Larsson K.H."/>
            <person name="Matsuura K."/>
            <person name="Barry K."/>
            <person name="Labutti K."/>
            <person name="Kuo R."/>
            <person name="Ohm R.A."/>
            <person name="Bhattacharya S.S."/>
            <person name="Shirouzu T."/>
            <person name="Yoshinaga Y."/>
            <person name="Martin F.M."/>
            <person name="Grigoriev I.V."/>
            <person name="Hibbett D.S."/>
        </authorList>
    </citation>
    <scope>NUCLEOTIDE SEQUENCE [LARGE SCALE GENOMIC DNA]</scope>
    <source>
        <strain evidence="3 4">CBS 109695</strain>
    </source>
</reference>
<sequence>MAMAEQVQSFCSVLVARTLLFAACQGMTLNIAISGNPQIDERKKAGLRLINLGVSNMLEGSPDQNVGMPSRLIPPRDEGANSDGGMGKHHDLKICQRQSIAKPNDTFE</sequence>